<name>A0ABV0CZ85_9SPHN</name>
<feature type="transmembrane region" description="Helical" evidence="6">
    <location>
        <begin position="405"/>
        <end position="422"/>
    </location>
</feature>
<evidence type="ECO:0000256" key="3">
    <source>
        <dbReference type="ARBA" id="ARBA00022692"/>
    </source>
</evidence>
<keyword evidence="2" id="KW-1003">Cell membrane</keyword>
<reference evidence="7 8" key="1">
    <citation type="submission" date="2024-05" db="EMBL/GenBank/DDBJ databases">
        <authorList>
            <person name="Park S."/>
        </authorList>
    </citation>
    <scope>NUCLEOTIDE SEQUENCE [LARGE SCALE GENOMIC DNA]</scope>
    <source>
        <strain evidence="7 8">DGU5</strain>
    </source>
</reference>
<keyword evidence="5 6" id="KW-0472">Membrane</keyword>
<keyword evidence="3 6" id="KW-0812">Transmembrane</keyword>
<comment type="caution">
    <text evidence="7">The sequence shown here is derived from an EMBL/GenBank/DDBJ whole genome shotgun (WGS) entry which is preliminary data.</text>
</comment>
<feature type="transmembrane region" description="Helical" evidence="6">
    <location>
        <begin position="12"/>
        <end position="35"/>
    </location>
</feature>
<accession>A0ABV0CZ85</accession>
<proteinExistence type="predicted"/>
<gene>
    <name evidence="7" type="ORF">ABDJ38_12585</name>
</gene>
<feature type="transmembrane region" description="Helical" evidence="6">
    <location>
        <begin position="153"/>
        <end position="174"/>
    </location>
</feature>
<keyword evidence="8" id="KW-1185">Reference proteome</keyword>
<dbReference type="EMBL" id="JBDLBR010000004">
    <property type="protein sequence ID" value="MEN7538011.1"/>
    <property type="molecule type" value="Genomic_DNA"/>
</dbReference>
<feature type="transmembrane region" description="Helical" evidence="6">
    <location>
        <begin position="180"/>
        <end position="202"/>
    </location>
</feature>
<feature type="transmembrane region" description="Helical" evidence="6">
    <location>
        <begin position="123"/>
        <end position="141"/>
    </location>
</feature>
<evidence type="ECO:0000313" key="8">
    <source>
        <dbReference type="Proteomes" id="UP001484535"/>
    </source>
</evidence>
<feature type="transmembrane region" description="Helical" evidence="6">
    <location>
        <begin position="305"/>
        <end position="328"/>
    </location>
</feature>
<feature type="transmembrane region" description="Helical" evidence="6">
    <location>
        <begin position="343"/>
        <end position="363"/>
    </location>
</feature>
<evidence type="ECO:0000256" key="2">
    <source>
        <dbReference type="ARBA" id="ARBA00022475"/>
    </source>
</evidence>
<dbReference type="Pfam" id="PF13440">
    <property type="entry name" value="Polysacc_synt_3"/>
    <property type="match status" value="1"/>
</dbReference>
<dbReference type="PANTHER" id="PTHR30250">
    <property type="entry name" value="PST FAMILY PREDICTED COLANIC ACID TRANSPORTER"/>
    <property type="match status" value="1"/>
</dbReference>
<sequence length="439" mass="47252">MNAMLRSRIGSIMHLMSGSFAVAGIMALSTVVAARALGPEAYGVLALVLTVGRICERFIRFESWQSIIRFGTQEDVEENPQAMSELFLLGLLLDIGCAWLATALMLAGGYIALPYIGLDRSDFYLLVIFAPAIAFNITGVPTAALRMADKFKLLAYFQLFSAGLRLTMAGIAWWLGAPLYVFLAIWTVAQLINIAVFGLLAIRQLKDLGIPNPLSSGVRGLTGRFPGFMAFAWSTNASSALRTLTTEADTLLVGALAGPTPAGAYHITKRFAKVAQQVATHVQAVIYPDISRMWARRRFADVRAVTVKVQLVLGGLALGAIAVTALIGEKGLDLLLGGEYDQVYPMLITQLIAVMLIMFGAPVRSTMLAMNRPHVILIIAVLGTAVFFATAMAAIPMAGAIGANYAHIATAAVNLLFIEIFFRVGYKRHQSAVAQEPVR</sequence>
<keyword evidence="4 6" id="KW-1133">Transmembrane helix</keyword>
<feature type="transmembrane region" description="Helical" evidence="6">
    <location>
        <begin position="375"/>
        <end position="399"/>
    </location>
</feature>
<evidence type="ECO:0000256" key="5">
    <source>
        <dbReference type="ARBA" id="ARBA00023136"/>
    </source>
</evidence>
<evidence type="ECO:0000256" key="6">
    <source>
        <dbReference type="SAM" id="Phobius"/>
    </source>
</evidence>
<comment type="subcellular location">
    <subcellularLocation>
        <location evidence="1">Cell membrane</location>
        <topology evidence="1">Multi-pass membrane protein</topology>
    </subcellularLocation>
</comment>
<dbReference type="PANTHER" id="PTHR30250:SF31">
    <property type="entry name" value="INNER MEMBRANE PROTEIN YGHQ"/>
    <property type="match status" value="1"/>
</dbReference>
<evidence type="ECO:0000256" key="1">
    <source>
        <dbReference type="ARBA" id="ARBA00004651"/>
    </source>
</evidence>
<evidence type="ECO:0000256" key="4">
    <source>
        <dbReference type="ARBA" id="ARBA00022989"/>
    </source>
</evidence>
<organism evidence="7 8">
    <name type="scientific">Aurantiacibacter flavus</name>
    <dbReference type="NCBI Taxonomy" id="3145232"/>
    <lineage>
        <taxon>Bacteria</taxon>
        <taxon>Pseudomonadati</taxon>
        <taxon>Pseudomonadota</taxon>
        <taxon>Alphaproteobacteria</taxon>
        <taxon>Sphingomonadales</taxon>
        <taxon>Erythrobacteraceae</taxon>
        <taxon>Aurantiacibacter</taxon>
    </lineage>
</organism>
<dbReference type="Proteomes" id="UP001484535">
    <property type="component" value="Unassembled WGS sequence"/>
</dbReference>
<dbReference type="InterPro" id="IPR050833">
    <property type="entry name" value="Poly_Biosynth_Transport"/>
</dbReference>
<feature type="transmembrane region" description="Helical" evidence="6">
    <location>
        <begin position="86"/>
        <end position="111"/>
    </location>
</feature>
<protein>
    <submittedName>
        <fullName evidence="7">Lipopolysaccharide biosynthesis protein</fullName>
    </submittedName>
</protein>
<evidence type="ECO:0000313" key="7">
    <source>
        <dbReference type="EMBL" id="MEN7538011.1"/>
    </source>
</evidence>